<reference evidence="12 13" key="1">
    <citation type="journal article" date="2018" name="Nat. Ecol. Evol.">
        <title>Genomic signatures of mitonuclear coevolution across populations of Tigriopus californicus.</title>
        <authorList>
            <person name="Barreto F.S."/>
            <person name="Watson E.T."/>
            <person name="Lima T.G."/>
            <person name="Willett C.S."/>
            <person name="Edmands S."/>
            <person name="Li W."/>
            <person name="Burton R.S."/>
        </authorList>
    </citation>
    <scope>NUCLEOTIDE SEQUENCE [LARGE SCALE GENOMIC DNA]</scope>
    <source>
        <strain evidence="12 13">San Diego</strain>
    </source>
</reference>
<evidence type="ECO:0000313" key="13">
    <source>
        <dbReference type="Proteomes" id="UP000318571"/>
    </source>
</evidence>
<keyword evidence="6 10" id="KW-1133">Transmembrane helix</keyword>
<dbReference type="GO" id="GO:0033188">
    <property type="term" value="F:sphingomyelin synthase activity"/>
    <property type="evidence" value="ECO:0007669"/>
    <property type="project" value="TreeGrafter"/>
</dbReference>
<dbReference type="PANTHER" id="PTHR21290:SF27">
    <property type="entry name" value="PHOSPHATIDYLCHOLINE:CERAMIDE CHOLINEPHOSPHOTRANSFERASE 1"/>
    <property type="match status" value="1"/>
</dbReference>
<dbReference type="Proteomes" id="UP000318571">
    <property type="component" value="Chromosome 11"/>
</dbReference>
<feature type="domain" description="Sphingomyelin synthase-like" evidence="11">
    <location>
        <begin position="312"/>
        <end position="377"/>
    </location>
</feature>
<keyword evidence="8 10" id="KW-0472">Membrane</keyword>
<keyword evidence="4 10" id="KW-0812">Transmembrane</keyword>
<evidence type="ECO:0000256" key="4">
    <source>
        <dbReference type="ARBA" id="ARBA00022692"/>
    </source>
</evidence>
<dbReference type="GO" id="GO:0005789">
    <property type="term" value="C:endoplasmic reticulum membrane"/>
    <property type="evidence" value="ECO:0007669"/>
    <property type="project" value="TreeGrafter"/>
</dbReference>
<evidence type="ECO:0000256" key="10">
    <source>
        <dbReference type="SAM" id="Phobius"/>
    </source>
</evidence>
<dbReference type="STRING" id="6832.A0A553PLT7"/>
<feature type="compositionally biased region" description="Polar residues" evidence="9">
    <location>
        <begin position="82"/>
        <end position="102"/>
    </location>
</feature>
<evidence type="ECO:0000256" key="1">
    <source>
        <dbReference type="ARBA" id="ARBA00004141"/>
    </source>
</evidence>
<dbReference type="GO" id="GO:0005886">
    <property type="term" value="C:plasma membrane"/>
    <property type="evidence" value="ECO:0007669"/>
    <property type="project" value="TreeGrafter"/>
</dbReference>
<name>A0A553PLT7_TIGCA</name>
<dbReference type="GO" id="GO:0000139">
    <property type="term" value="C:Golgi membrane"/>
    <property type="evidence" value="ECO:0007669"/>
    <property type="project" value="TreeGrafter"/>
</dbReference>
<dbReference type="GO" id="GO:0046513">
    <property type="term" value="P:ceramide biosynthetic process"/>
    <property type="evidence" value="ECO:0007669"/>
    <property type="project" value="TreeGrafter"/>
</dbReference>
<evidence type="ECO:0000259" key="11">
    <source>
        <dbReference type="Pfam" id="PF14360"/>
    </source>
</evidence>
<dbReference type="OMA" id="RIHYKEW"/>
<dbReference type="GO" id="GO:0047493">
    <property type="term" value="F:ceramide cholinephosphotransferase activity"/>
    <property type="evidence" value="ECO:0007669"/>
    <property type="project" value="TreeGrafter"/>
</dbReference>
<dbReference type="InterPro" id="IPR025749">
    <property type="entry name" value="Sphingomyelin_synth-like_dom"/>
</dbReference>
<feature type="transmembrane region" description="Helical" evidence="10">
    <location>
        <begin position="248"/>
        <end position="267"/>
    </location>
</feature>
<dbReference type="GO" id="GO:0006686">
    <property type="term" value="P:sphingomyelin biosynthetic process"/>
    <property type="evidence" value="ECO:0007669"/>
    <property type="project" value="TreeGrafter"/>
</dbReference>
<accession>A0A553PLT7</accession>
<feature type="region of interest" description="Disordered" evidence="9">
    <location>
        <begin position="81"/>
        <end position="102"/>
    </location>
</feature>
<dbReference type="Pfam" id="PF14360">
    <property type="entry name" value="PAP2_C"/>
    <property type="match status" value="1"/>
</dbReference>
<evidence type="ECO:0000256" key="7">
    <source>
        <dbReference type="ARBA" id="ARBA00023098"/>
    </source>
</evidence>
<keyword evidence="3" id="KW-0808">Transferase</keyword>
<organism evidence="12 13">
    <name type="scientific">Tigriopus californicus</name>
    <name type="common">Marine copepod</name>
    <dbReference type="NCBI Taxonomy" id="6832"/>
    <lineage>
        <taxon>Eukaryota</taxon>
        <taxon>Metazoa</taxon>
        <taxon>Ecdysozoa</taxon>
        <taxon>Arthropoda</taxon>
        <taxon>Crustacea</taxon>
        <taxon>Multicrustacea</taxon>
        <taxon>Hexanauplia</taxon>
        <taxon>Copepoda</taxon>
        <taxon>Harpacticoida</taxon>
        <taxon>Harpacticidae</taxon>
        <taxon>Tigriopus</taxon>
    </lineage>
</organism>
<evidence type="ECO:0000256" key="6">
    <source>
        <dbReference type="ARBA" id="ARBA00022989"/>
    </source>
</evidence>
<feature type="transmembrane region" description="Helical" evidence="10">
    <location>
        <begin position="341"/>
        <end position="359"/>
    </location>
</feature>
<dbReference type="EMBL" id="VCGU01000003">
    <property type="protein sequence ID" value="TRY78641.1"/>
    <property type="molecule type" value="Genomic_DNA"/>
</dbReference>
<gene>
    <name evidence="12" type="ORF">TCAL_11601</name>
</gene>
<keyword evidence="13" id="KW-1185">Reference proteome</keyword>
<comment type="subcellular location">
    <subcellularLocation>
        <location evidence="1">Membrane</location>
        <topology evidence="1">Multi-pass membrane protein</topology>
    </subcellularLocation>
</comment>
<evidence type="ECO:0000256" key="3">
    <source>
        <dbReference type="ARBA" id="ARBA00022679"/>
    </source>
</evidence>
<proteinExistence type="inferred from homology"/>
<sequence length="378" mass="43224">MNFCDVDEKDSHLLDLIDVESASNSTDLIRRYNNNASNWQNDDQEIGVRDPLIPNRDHFELMDLSNPSIPLRAQDIYDSAPTVHQRSHNNNNPASGDSSSGQCYDSACISAPPFPNNYPNSRDNIQENFRQETNLNEDFTNIQIPASYTVSSSYHTTSPQSKKYPNEIKKTLVALLFTAFNFLLTCVSLAFVHEDRPLTSPLPDQVLDRIHYKEWALYGSEYLISIQMTTVGVVVFFHKHRLIVLRRILLIVGCLYFYRAITMWVTVLPAPDPKYKCAPKFDDFLTFREVTKRVFTIMTGFGLSINGNHIYCGDYIYSGHTMTIIMGHLVVQEYTPKSMVLLHWATWINALTAIVLLLLSRGHYTVDVILAYFFATRL</sequence>
<evidence type="ECO:0000256" key="8">
    <source>
        <dbReference type="ARBA" id="ARBA00023136"/>
    </source>
</evidence>
<keyword evidence="5" id="KW-0746">Sphingolipid metabolism</keyword>
<comment type="caution">
    <text evidence="12">The sequence shown here is derived from an EMBL/GenBank/DDBJ whole genome shotgun (WGS) entry which is preliminary data.</text>
</comment>
<dbReference type="InterPro" id="IPR045221">
    <property type="entry name" value="Sphingomyelin_synth-like"/>
</dbReference>
<evidence type="ECO:0000256" key="9">
    <source>
        <dbReference type="SAM" id="MobiDB-lite"/>
    </source>
</evidence>
<keyword evidence="7" id="KW-0443">Lipid metabolism</keyword>
<dbReference type="PANTHER" id="PTHR21290">
    <property type="entry name" value="SPHINGOMYELIN SYNTHETASE"/>
    <property type="match status" value="1"/>
</dbReference>
<evidence type="ECO:0000256" key="5">
    <source>
        <dbReference type="ARBA" id="ARBA00022919"/>
    </source>
</evidence>
<feature type="transmembrane region" description="Helical" evidence="10">
    <location>
        <begin position="215"/>
        <end position="236"/>
    </location>
</feature>
<comment type="similarity">
    <text evidence="2">Belongs to the sphingomyelin synthase family.</text>
</comment>
<evidence type="ECO:0000256" key="2">
    <source>
        <dbReference type="ARBA" id="ARBA00005441"/>
    </source>
</evidence>
<evidence type="ECO:0000313" key="12">
    <source>
        <dbReference type="EMBL" id="TRY78641.1"/>
    </source>
</evidence>
<feature type="transmembrane region" description="Helical" evidence="10">
    <location>
        <begin position="172"/>
        <end position="192"/>
    </location>
</feature>
<protein>
    <recommendedName>
        <fullName evidence="11">Sphingomyelin synthase-like domain-containing protein</fullName>
    </recommendedName>
</protein>
<dbReference type="AlphaFoldDB" id="A0A553PLT7"/>